<keyword evidence="2" id="KW-0813">Transport</keyword>
<evidence type="ECO:0000256" key="2">
    <source>
        <dbReference type="ARBA" id="ARBA00022448"/>
    </source>
</evidence>
<dbReference type="PANTHER" id="PTHR11795:SF442">
    <property type="entry name" value="ABC TRANSPORTER ATP-BINDING PROTEIN"/>
    <property type="match status" value="1"/>
</dbReference>
<keyword evidence="6 9" id="KW-1133">Transmembrane helix</keyword>
<feature type="transmembrane region" description="Helical" evidence="9">
    <location>
        <begin position="46"/>
        <end position="63"/>
    </location>
</feature>
<feature type="transmembrane region" description="Helical" evidence="9">
    <location>
        <begin position="110"/>
        <end position="133"/>
    </location>
</feature>
<sequence length="144" mass="14826">MTHPRMVGMLGHNVPRVFMLVFGLGSALAGIAGVIAGPIFVTSPNMAGTLGAILFVVVVVGGLGSLPGALIASLLIGLLQTFAVSVSLSLSDVANVFGIDLAARDALRDIRTVTVAQLAPILPYLLMLGMLVLRPRGLLGKRDV</sequence>
<dbReference type="GO" id="GO:0005886">
    <property type="term" value="C:plasma membrane"/>
    <property type="evidence" value="ECO:0007669"/>
    <property type="project" value="UniProtKB-SubCell"/>
</dbReference>
<dbReference type="InterPro" id="IPR052157">
    <property type="entry name" value="BCAA_transport_permease"/>
</dbReference>
<reference evidence="10" key="1">
    <citation type="submission" date="2020-02" db="EMBL/GenBank/DDBJ databases">
        <authorList>
            <person name="Meier V. D."/>
        </authorList>
    </citation>
    <scope>NUCLEOTIDE SEQUENCE</scope>
    <source>
        <strain evidence="10">AVDCRST_MAG51</strain>
    </source>
</reference>
<organism evidence="10">
    <name type="scientific">uncultured Ramlibacter sp</name>
    <dbReference type="NCBI Taxonomy" id="260755"/>
    <lineage>
        <taxon>Bacteria</taxon>
        <taxon>Pseudomonadati</taxon>
        <taxon>Pseudomonadota</taxon>
        <taxon>Betaproteobacteria</taxon>
        <taxon>Burkholderiales</taxon>
        <taxon>Comamonadaceae</taxon>
        <taxon>Ramlibacter</taxon>
        <taxon>environmental samples</taxon>
    </lineage>
</organism>
<keyword evidence="3" id="KW-1003">Cell membrane</keyword>
<evidence type="ECO:0000256" key="7">
    <source>
        <dbReference type="ARBA" id="ARBA00023136"/>
    </source>
</evidence>
<protein>
    <submittedName>
        <fullName evidence="10">High-affinity branched-chain amino acid transport system permease protein LivH</fullName>
    </submittedName>
</protein>
<keyword evidence="7 9" id="KW-0472">Membrane</keyword>
<evidence type="ECO:0000256" key="6">
    <source>
        <dbReference type="ARBA" id="ARBA00022989"/>
    </source>
</evidence>
<comment type="subcellular location">
    <subcellularLocation>
        <location evidence="1">Cell membrane</location>
        <topology evidence="1">Multi-pass membrane protein</topology>
    </subcellularLocation>
</comment>
<dbReference type="InterPro" id="IPR001851">
    <property type="entry name" value="ABC_transp_permease"/>
</dbReference>
<evidence type="ECO:0000256" key="1">
    <source>
        <dbReference type="ARBA" id="ARBA00004651"/>
    </source>
</evidence>
<dbReference type="EMBL" id="CADCUX010000053">
    <property type="protein sequence ID" value="CAA9387568.1"/>
    <property type="molecule type" value="Genomic_DNA"/>
</dbReference>
<accession>A0A6J4NGN8</accession>
<dbReference type="GO" id="GO:0006865">
    <property type="term" value="P:amino acid transport"/>
    <property type="evidence" value="ECO:0007669"/>
    <property type="project" value="UniProtKB-KW"/>
</dbReference>
<evidence type="ECO:0000256" key="3">
    <source>
        <dbReference type="ARBA" id="ARBA00022475"/>
    </source>
</evidence>
<dbReference type="AlphaFoldDB" id="A0A6J4NGN8"/>
<gene>
    <name evidence="10" type="ORF">AVDCRST_MAG51-218</name>
</gene>
<comment type="similarity">
    <text evidence="8">Belongs to the binding-protein-dependent transport system permease family. LivHM subfamily.</text>
</comment>
<evidence type="ECO:0000256" key="5">
    <source>
        <dbReference type="ARBA" id="ARBA00022970"/>
    </source>
</evidence>
<evidence type="ECO:0000313" key="10">
    <source>
        <dbReference type="EMBL" id="CAA9387568.1"/>
    </source>
</evidence>
<dbReference type="PANTHER" id="PTHR11795">
    <property type="entry name" value="BRANCHED-CHAIN AMINO ACID TRANSPORT SYSTEM PERMEASE PROTEIN LIVH"/>
    <property type="match status" value="1"/>
</dbReference>
<evidence type="ECO:0000256" key="9">
    <source>
        <dbReference type="SAM" id="Phobius"/>
    </source>
</evidence>
<proteinExistence type="inferred from homology"/>
<dbReference type="Pfam" id="PF02653">
    <property type="entry name" value="BPD_transp_2"/>
    <property type="match status" value="1"/>
</dbReference>
<evidence type="ECO:0000256" key="4">
    <source>
        <dbReference type="ARBA" id="ARBA00022692"/>
    </source>
</evidence>
<dbReference type="GO" id="GO:0022857">
    <property type="term" value="F:transmembrane transporter activity"/>
    <property type="evidence" value="ECO:0007669"/>
    <property type="project" value="InterPro"/>
</dbReference>
<name>A0A6J4NGN8_9BURK</name>
<evidence type="ECO:0000256" key="8">
    <source>
        <dbReference type="ARBA" id="ARBA00037998"/>
    </source>
</evidence>
<keyword evidence="5" id="KW-0029">Amino-acid transport</keyword>
<keyword evidence="4 9" id="KW-0812">Transmembrane</keyword>